<dbReference type="OrthoDB" id="3269550at2759"/>
<feature type="region of interest" description="Disordered" evidence="1">
    <location>
        <begin position="136"/>
        <end position="235"/>
    </location>
</feature>
<name>A0A4S4M6R7_9AGAM</name>
<feature type="region of interest" description="Disordered" evidence="1">
    <location>
        <begin position="1"/>
        <end position="118"/>
    </location>
</feature>
<sequence length="356" mass="39353">MSSLKPTPPPRPSTARPSTSHPSISALTRVGRHHKDRWERKSMDLSSTEPLLSPTSLRAFSQQTSSNPNLRRSRSLWSKGSSRTHGCGEPEEPGSDRASVIKDLKEGGPFGDHGQLTDKQRALIIKRARKMAQVFGTEPPPSLYQIPTGTADAPPTPNPQRESIATLLSLPSNEPLLSPTPHLTKRLSSSSISSVSSEPSMRTSIIDTPSLRSRKSESDYARQDARPPPTPPPFSQIFRVEPAQPAASLRRAPTDAENNATFRQRRMRAAKLSRFFGVAYHDLSESLNADPPPPPLHSAFSRVEDAMEPPTVTKLPAVEVDVKFEPGRFWALMDGRHHNVREPDMNDVIGKLRQMR</sequence>
<feature type="compositionally biased region" description="Polar residues" evidence="1">
    <location>
        <begin position="201"/>
        <end position="211"/>
    </location>
</feature>
<evidence type="ECO:0000313" key="2">
    <source>
        <dbReference type="EMBL" id="THH20218.1"/>
    </source>
</evidence>
<keyword evidence="3" id="KW-1185">Reference proteome</keyword>
<feature type="compositionally biased region" description="Low complexity" evidence="1">
    <location>
        <begin position="13"/>
        <end position="23"/>
    </location>
</feature>
<accession>A0A4S4M6R7</accession>
<feature type="compositionally biased region" description="Low complexity" evidence="1">
    <location>
        <begin position="167"/>
        <end position="179"/>
    </location>
</feature>
<reference evidence="2 3" key="1">
    <citation type="submission" date="2019-02" db="EMBL/GenBank/DDBJ databases">
        <title>Genome sequencing of the rare red list fungi Bondarzewia mesenterica.</title>
        <authorList>
            <person name="Buettner E."/>
            <person name="Kellner H."/>
        </authorList>
    </citation>
    <scope>NUCLEOTIDE SEQUENCE [LARGE SCALE GENOMIC DNA]</scope>
    <source>
        <strain evidence="2 3">DSM 108281</strain>
    </source>
</reference>
<dbReference type="AlphaFoldDB" id="A0A4S4M6R7"/>
<comment type="caution">
    <text evidence="2">The sequence shown here is derived from an EMBL/GenBank/DDBJ whole genome shotgun (WGS) entry which is preliminary data.</text>
</comment>
<feature type="compositionally biased region" description="Pro residues" evidence="1">
    <location>
        <begin position="1"/>
        <end position="12"/>
    </location>
</feature>
<feature type="compositionally biased region" description="Low complexity" evidence="1">
    <location>
        <begin position="65"/>
        <end position="78"/>
    </location>
</feature>
<dbReference type="EMBL" id="SGPL01000026">
    <property type="protein sequence ID" value="THH20218.1"/>
    <property type="molecule type" value="Genomic_DNA"/>
</dbReference>
<organism evidence="2 3">
    <name type="scientific">Bondarzewia mesenterica</name>
    <dbReference type="NCBI Taxonomy" id="1095465"/>
    <lineage>
        <taxon>Eukaryota</taxon>
        <taxon>Fungi</taxon>
        <taxon>Dikarya</taxon>
        <taxon>Basidiomycota</taxon>
        <taxon>Agaricomycotina</taxon>
        <taxon>Agaricomycetes</taxon>
        <taxon>Russulales</taxon>
        <taxon>Bondarzewiaceae</taxon>
        <taxon>Bondarzewia</taxon>
    </lineage>
</organism>
<protein>
    <submittedName>
        <fullName evidence="2">Uncharacterized protein</fullName>
    </submittedName>
</protein>
<feature type="compositionally biased region" description="Basic and acidic residues" evidence="1">
    <location>
        <begin position="214"/>
        <end position="225"/>
    </location>
</feature>
<evidence type="ECO:0000313" key="3">
    <source>
        <dbReference type="Proteomes" id="UP000310158"/>
    </source>
</evidence>
<evidence type="ECO:0000256" key="1">
    <source>
        <dbReference type="SAM" id="MobiDB-lite"/>
    </source>
</evidence>
<proteinExistence type="predicted"/>
<feature type="compositionally biased region" description="Low complexity" evidence="1">
    <location>
        <begin position="188"/>
        <end position="200"/>
    </location>
</feature>
<feature type="compositionally biased region" description="Low complexity" evidence="1">
    <location>
        <begin position="45"/>
        <end position="57"/>
    </location>
</feature>
<dbReference type="Proteomes" id="UP000310158">
    <property type="component" value="Unassembled WGS sequence"/>
</dbReference>
<gene>
    <name evidence="2" type="ORF">EW146_g1083</name>
</gene>